<evidence type="ECO:0000313" key="5">
    <source>
        <dbReference type="EMBL" id="MBE3636942.1"/>
    </source>
</evidence>
<dbReference type="GO" id="GO:0003700">
    <property type="term" value="F:DNA-binding transcription factor activity"/>
    <property type="evidence" value="ECO:0007669"/>
    <property type="project" value="InterPro"/>
</dbReference>
<dbReference type="PANTHER" id="PTHR42756">
    <property type="entry name" value="TRANSCRIPTIONAL REGULATOR, MARR"/>
    <property type="match status" value="1"/>
</dbReference>
<dbReference type="PANTHER" id="PTHR42756:SF1">
    <property type="entry name" value="TRANSCRIPTIONAL REPRESSOR OF EMRAB OPERON"/>
    <property type="match status" value="1"/>
</dbReference>
<evidence type="ECO:0000313" key="6">
    <source>
        <dbReference type="Proteomes" id="UP000609121"/>
    </source>
</evidence>
<comment type="caution">
    <text evidence="5">The sequence shown here is derived from an EMBL/GenBank/DDBJ whole genome shotgun (WGS) entry which is preliminary data.</text>
</comment>
<keyword evidence="6" id="KW-1185">Reference proteome</keyword>
<dbReference type="Gene3D" id="1.10.10.10">
    <property type="entry name" value="Winged helix-like DNA-binding domain superfamily/Winged helix DNA-binding domain"/>
    <property type="match status" value="1"/>
</dbReference>
<gene>
    <name evidence="5" type="ORF">ICN82_01835</name>
</gene>
<sequence>MNVIAPIFGGTSDSLHMRINRARERVVAPIRAFAARSHLTEQQWRILTVLEEQGPMDATRLSEQCGLLLPSQTRIIQTLMEKALVSRCRDLRDRRRQTLAITDAGRAVVSDHAEDLAMLSARIESRLGRKRLATLIELLDELERI</sequence>
<dbReference type="InterPro" id="IPR000835">
    <property type="entry name" value="HTH_MarR-typ"/>
</dbReference>
<accession>A0A8J7CVW1</accession>
<protein>
    <submittedName>
        <fullName evidence="5">MarR family transcriptional regulator</fullName>
    </submittedName>
</protein>
<reference evidence="5" key="1">
    <citation type="submission" date="2020-09" db="EMBL/GenBank/DDBJ databases">
        <title>A novel bacterium of genus Mangrovicoccus, isolated from South China Sea.</title>
        <authorList>
            <person name="Huang H."/>
            <person name="Mo K."/>
            <person name="Hu Y."/>
        </authorList>
    </citation>
    <scope>NUCLEOTIDE SEQUENCE</scope>
    <source>
        <strain evidence="5">HB182678</strain>
    </source>
</reference>
<proteinExistence type="predicted"/>
<dbReference type="SMART" id="SM00347">
    <property type="entry name" value="HTH_MARR"/>
    <property type="match status" value="1"/>
</dbReference>
<keyword evidence="3" id="KW-0804">Transcription</keyword>
<dbReference type="RefSeq" id="WP_193179127.1">
    <property type="nucleotide sequence ID" value="NZ_JACVXA010000004.1"/>
</dbReference>
<dbReference type="InterPro" id="IPR036388">
    <property type="entry name" value="WH-like_DNA-bd_sf"/>
</dbReference>
<evidence type="ECO:0000256" key="3">
    <source>
        <dbReference type="ARBA" id="ARBA00023163"/>
    </source>
</evidence>
<dbReference type="EMBL" id="JACVXA010000004">
    <property type="protein sequence ID" value="MBE3636942.1"/>
    <property type="molecule type" value="Genomic_DNA"/>
</dbReference>
<dbReference type="AlphaFoldDB" id="A0A8J7CVW1"/>
<dbReference type="PROSITE" id="PS50995">
    <property type="entry name" value="HTH_MARR_2"/>
    <property type="match status" value="1"/>
</dbReference>
<dbReference type="InterPro" id="IPR036390">
    <property type="entry name" value="WH_DNA-bd_sf"/>
</dbReference>
<keyword evidence="1" id="KW-0805">Transcription regulation</keyword>
<keyword evidence="2" id="KW-0238">DNA-binding</keyword>
<dbReference type="Proteomes" id="UP000609121">
    <property type="component" value="Unassembled WGS sequence"/>
</dbReference>
<feature type="domain" description="HTH marR-type" evidence="4">
    <location>
        <begin position="12"/>
        <end position="144"/>
    </location>
</feature>
<evidence type="ECO:0000256" key="2">
    <source>
        <dbReference type="ARBA" id="ARBA00023125"/>
    </source>
</evidence>
<dbReference type="Pfam" id="PF01047">
    <property type="entry name" value="MarR"/>
    <property type="match status" value="1"/>
</dbReference>
<evidence type="ECO:0000259" key="4">
    <source>
        <dbReference type="PROSITE" id="PS50995"/>
    </source>
</evidence>
<dbReference type="GO" id="GO:0003677">
    <property type="term" value="F:DNA binding"/>
    <property type="evidence" value="ECO:0007669"/>
    <property type="project" value="UniProtKB-KW"/>
</dbReference>
<evidence type="ECO:0000256" key="1">
    <source>
        <dbReference type="ARBA" id="ARBA00023015"/>
    </source>
</evidence>
<organism evidence="5 6">
    <name type="scientific">Mangrovicoccus algicola</name>
    <dbReference type="NCBI Taxonomy" id="2771008"/>
    <lineage>
        <taxon>Bacteria</taxon>
        <taxon>Pseudomonadati</taxon>
        <taxon>Pseudomonadota</taxon>
        <taxon>Alphaproteobacteria</taxon>
        <taxon>Rhodobacterales</taxon>
        <taxon>Paracoccaceae</taxon>
        <taxon>Mangrovicoccus</taxon>
    </lineage>
</organism>
<dbReference type="SUPFAM" id="SSF46785">
    <property type="entry name" value="Winged helix' DNA-binding domain"/>
    <property type="match status" value="1"/>
</dbReference>
<name>A0A8J7CVW1_9RHOB</name>